<reference evidence="1 2" key="1">
    <citation type="journal article" date="2016" name="Mol. Biol. Evol.">
        <title>Comparative Genomics of Early-Diverging Mushroom-Forming Fungi Provides Insights into the Origins of Lignocellulose Decay Capabilities.</title>
        <authorList>
            <person name="Nagy L.G."/>
            <person name="Riley R."/>
            <person name="Tritt A."/>
            <person name="Adam C."/>
            <person name="Daum C."/>
            <person name="Floudas D."/>
            <person name="Sun H."/>
            <person name="Yadav J.S."/>
            <person name="Pangilinan J."/>
            <person name="Larsson K.H."/>
            <person name="Matsuura K."/>
            <person name="Barry K."/>
            <person name="Labutti K."/>
            <person name="Kuo R."/>
            <person name="Ohm R.A."/>
            <person name="Bhattacharya S.S."/>
            <person name="Shirouzu T."/>
            <person name="Yoshinaga Y."/>
            <person name="Martin F.M."/>
            <person name="Grigoriev I.V."/>
            <person name="Hibbett D.S."/>
        </authorList>
    </citation>
    <scope>NUCLEOTIDE SEQUENCE [LARGE SCALE GENOMIC DNA]</scope>
    <source>
        <strain evidence="1 2">HHB12029</strain>
    </source>
</reference>
<protein>
    <submittedName>
        <fullName evidence="1">Uncharacterized protein</fullName>
    </submittedName>
</protein>
<evidence type="ECO:0000313" key="2">
    <source>
        <dbReference type="Proteomes" id="UP000077266"/>
    </source>
</evidence>
<dbReference type="EMBL" id="KV426231">
    <property type="protein sequence ID" value="KZV84305.1"/>
    <property type="molecule type" value="Genomic_DNA"/>
</dbReference>
<keyword evidence="2" id="KW-1185">Reference proteome</keyword>
<organism evidence="1 2">
    <name type="scientific">Exidia glandulosa HHB12029</name>
    <dbReference type="NCBI Taxonomy" id="1314781"/>
    <lineage>
        <taxon>Eukaryota</taxon>
        <taxon>Fungi</taxon>
        <taxon>Dikarya</taxon>
        <taxon>Basidiomycota</taxon>
        <taxon>Agaricomycotina</taxon>
        <taxon>Agaricomycetes</taxon>
        <taxon>Auriculariales</taxon>
        <taxon>Exidiaceae</taxon>
        <taxon>Exidia</taxon>
    </lineage>
</organism>
<gene>
    <name evidence="1" type="ORF">EXIGLDRAFT_294271</name>
</gene>
<dbReference type="AlphaFoldDB" id="A0A165DDR2"/>
<proteinExistence type="predicted"/>
<dbReference type="Proteomes" id="UP000077266">
    <property type="component" value="Unassembled WGS sequence"/>
</dbReference>
<name>A0A165DDR2_EXIGL</name>
<sequence>MRSPAIHLPRNDSRDRSAHRIESASACITLVWTGETPGGFRGVCWCLDDYSAMTQPCPNRLPRFPDMRNAENCDLVQPAWPAQLWDLRTSNARDFELHQVIVEGSRGAGPMCRHPHLTPIPLYKNSLAK</sequence>
<evidence type="ECO:0000313" key="1">
    <source>
        <dbReference type="EMBL" id="KZV84305.1"/>
    </source>
</evidence>
<accession>A0A165DDR2</accession>
<dbReference type="InParanoid" id="A0A165DDR2"/>